<dbReference type="GO" id="GO:0030247">
    <property type="term" value="F:polysaccharide binding"/>
    <property type="evidence" value="ECO:0007669"/>
    <property type="project" value="UniProtKB-UniRule"/>
</dbReference>
<evidence type="ECO:0000256" key="6">
    <source>
        <dbReference type="ARBA" id="ARBA00023277"/>
    </source>
</evidence>
<dbReference type="EMBL" id="WBSO01000002">
    <property type="protein sequence ID" value="KAB8300652.1"/>
    <property type="molecule type" value="Genomic_DNA"/>
</dbReference>
<keyword evidence="10" id="KW-0812">Transmembrane</keyword>
<sequence length="697" mass="73209">MDTDDIGQQPDERRESGNPDEATRSAAPTPRAIGMYNDAATVDFTVSQTRQFPPAGDAAQPISGMPGHAVASDASTGADEADVNGAHPADPDQRQQADAAAEQNTPQDAQNIPDVQHGKRGSKHRGKTGKTKKTDKTGKTSASGKPGMSKPARRIIAALAAIVIFLAGAGTAIAITTYRQHQEGARQTGTESGTSTATPSGASSSGTATPADYIKAMQSFTANADAGTLAYDVTGKTTTLAAKDTPYGKHGKLSVGKVDGLSAPTILDAHGMPFQLRGASTHGLQWFPQYVNKDAFQSLRDEWGINMVRLAAYPRENGYLQGAQAQMDSTIEQGIQAATDLGMYVIIDWHVLNYNPNGDADQAESFFKTYAQKYKSYGNVIFEVCNEPTGTPWYDGSGNDIYSYCSRMAKAIRDAGSDAIILCGTNTWSQEVDAVASKPLSADGFDNIMYVLHFYAATHKDDLRAKLETALKSGTPVFVSEFGLCDASGNGAIDQASANAWMTLLARNNISYAAWALSNKAETAAFFKPSVTATSRWTGNDLTPSAIWLINTSRTLADATSKAAAGDSTANGSNASSATAKKDSKKPSASASSSAAESAGLQATATIRNQWNSGATYAITVSNTSGSKHEGAWQVAFDLDADIADIWGGSIVSHEGTHYVVAPMDWNTAIEAGASAEIGFNASSTGQAAQPQHLSVQ</sequence>
<evidence type="ECO:0000256" key="3">
    <source>
        <dbReference type="ARBA" id="ARBA00022729"/>
    </source>
</evidence>
<evidence type="ECO:0000256" key="7">
    <source>
        <dbReference type="ARBA" id="ARBA00023295"/>
    </source>
</evidence>
<dbReference type="SUPFAM" id="SSF51445">
    <property type="entry name" value="(Trans)glycosidases"/>
    <property type="match status" value="1"/>
</dbReference>
<feature type="compositionally biased region" description="Low complexity" evidence="9">
    <location>
        <begin position="563"/>
        <end position="579"/>
    </location>
</feature>
<dbReference type="InterPro" id="IPR001919">
    <property type="entry name" value="CBD2"/>
</dbReference>
<dbReference type="InterPro" id="IPR012291">
    <property type="entry name" value="CBM2_carb-bd_dom_sf"/>
</dbReference>
<keyword evidence="4 12" id="KW-0378">Hydrolase</keyword>
<dbReference type="Gene3D" id="2.60.40.290">
    <property type="match status" value="1"/>
</dbReference>
<evidence type="ECO:0000259" key="11">
    <source>
        <dbReference type="PROSITE" id="PS51173"/>
    </source>
</evidence>
<feature type="compositionally biased region" description="Basic residues" evidence="9">
    <location>
        <begin position="118"/>
        <end position="131"/>
    </location>
</feature>
<dbReference type="GO" id="GO:0008810">
    <property type="term" value="F:cellulase activity"/>
    <property type="evidence" value="ECO:0007669"/>
    <property type="project" value="UniProtKB-EC"/>
</dbReference>
<comment type="catalytic activity">
    <reaction evidence="1">
        <text>Endohydrolysis of (1-&gt;4)-beta-D-glucosidic linkages in cellulose, lichenin and cereal beta-D-glucans.</text>
        <dbReference type="EC" id="3.2.1.4"/>
    </reaction>
</comment>
<dbReference type="PANTHER" id="PTHR34142">
    <property type="entry name" value="ENDO-BETA-1,4-GLUCANASE A"/>
    <property type="match status" value="1"/>
</dbReference>
<feature type="compositionally biased region" description="Basic and acidic residues" evidence="9">
    <location>
        <begin position="10"/>
        <end position="23"/>
    </location>
</feature>
<organism evidence="12 13">
    <name type="scientific">Bifidobacterium apri</name>
    <dbReference type="NCBI Taxonomy" id="1769423"/>
    <lineage>
        <taxon>Bacteria</taxon>
        <taxon>Bacillati</taxon>
        <taxon>Actinomycetota</taxon>
        <taxon>Actinomycetes</taxon>
        <taxon>Bifidobacteriales</taxon>
        <taxon>Bifidobacteriaceae</taxon>
        <taxon>Bifidobacterium</taxon>
    </lineage>
</organism>
<keyword evidence="10" id="KW-1133">Transmembrane helix</keyword>
<keyword evidence="3" id="KW-0732">Signal</keyword>
<feature type="transmembrane region" description="Helical" evidence="10">
    <location>
        <begin position="155"/>
        <end position="178"/>
    </location>
</feature>
<dbReference type="InterPro" id="IPR018087">
    <property type="entry name" value="Glyco_hydro_5_CS"/>
</dbReference>
<reference evidence="12 13" key="1">
    <citation type="submission" date="2019-09" db="EMBL/GenBank/DDBJ databases">
        <title>Characterization of the phylogenetic diversity of two novel species belonging to the genus Bifidobacterium: Bifidobacterium cebidarum sp. nov. and Bifidobacterium leontopitheci sp. nov.</title>
        <authorList>
            <person name="Lugli G.A."/>
            <person name="Duranti S."/>
            <person name="Milani C."/>
            <person name="Turroni F."/>
            <person name="Ventura M."/>
        </authorList>
    </citation>
    <scope>NUCLEOTIDE SEQUENCE [LARGE SCALE GENOMIC DNA]</scope>
    <source>
        <strain evidence="12 13">DSM 100238</strain>
    </source>
</reference>
<keyword evidence="8" id="KW-0624">Polysaccharide degradation</keyword>
<proteinExistence type="predicted"/>
<evidence type="ECO:0000256" key="2">
    <source>
        <dbReference type="ARBA" id="ARBA00012601"/>
    </source>
</evidence>
<dbReference type="EC" id="3.2.1.4" evidence="2"/>
<dbReference type="InterPro" id="IPR017853">
    <property type="entry name" value="GH"/>
</dbReference>
<feature type="region of interest" description="Disordered" evidence="9">
    <location>
        <begin position="1"/>
        <end position="149"/>
    </location>
</feature>
<evidence type="ECO:0000256" key="5">
    <source>
        <dbReference type="ARBA" id="ARBA00023001"/>
    </source>
</evidence>
<feature type="domain" description="CBM2" evidence="11">
    <location>
        <begin position="594"/>
        <end position="697"/>
    </location>
</feature>
<evidence type="ECO:0000256" key="9">
    <source>
        <dbReference type="SAM" id="MobiDB-lite"/>
    </source>
</evidence>
<evidence type="ECO:0000256" key="10">
    <source>
        <dbReference type="SAM" id="Phobius"/>
    </source>
</evidence>
<dbReference type="PANTHER" id="PTHR34142:SF1">
    <property type="entry name" value="GLYCOSIDE HYDROLASE FAMILY 5 DOMAIN-CONTAINING PROTEIN"/>
    <property type="match status" value="1"/>
</dbReference>
<evidence type="ECO:0000256" key="4">
    <source>
        <dbReference type="ARBA" id="ARBA00022801"/>
    </source>
</evidence>
<accession>A0A6A2VGA2</accession>
<gene>
    <name evidence="12" type="ORF">DSM100238_0379</name>
</gene>
<evidence type="ECO:0000256" key="1">
    <source>
        <dbReference type="ARBA" id="ARBA00000966"/>
    </source>
</evidence>
<feature type="compositionally biased region" description="Low complexity" evidence="9">
    <location>
        <begin position="188"/>
        <end position="209"/>
    </location>
</feature>
<evidence type="ECO:0000313" key="13">
    <source>
        <dbReference type="Proteomes" id="UP000440041"/>
    </source>
</evidence>
<evidence type="ECO:0000313" key="12">
    <source>
        <dbReference type="EMBL" id="KAB8300652.1"/>
    </source>
</evidence>
<dbReference type="OrthoDB" id="182870at2"/>
<evidence type="ECO:0000256" key="8">
    <source>
        <dbReference type="ARBA" id="ARBA00023326"/>
    </source>
</evidence>
<keyword evidence="13" id="KW-1185">Reference proteome</keyword>
<feature type="region of interest" description="Disordered" evidence="9">
    <location>
        <begin position="184"/>
        <end position="209"/>
    </location>
</feature>
<keyword evidence="10" id="KW-0472">Membrane</keyword>
<dbReference type="Pfam" id="PF00150">
    <property type="entry name" value="Cellulase"/>
    <property type="match status" value="1"/>
</dbReference>
<dbReference type="RefSeq" id="WP_152355047.1">
    <property type="nucleotide sequence ID" value="NZ_JBHLXF010000006.1"/>
</dbReference>
<dbReference type="GO" id="GO:0030245">
    <property type="term" value="P:cellulose catabolic process"/>
    <property type="evidence" value="ECO:0007669"/>
    <property type="project" value="UniProtKB-KW"/>
</dbReference>
<dbReference type="Proteomes" id="UP000440041">
    <property type="component" value="Unassembled WGS sequence"/>
</dbReference>
<dbReference type="Gene3D" id="3.20.20.80">
    <property type="entry name" value="Glycosidases"/>
    <property type="match status" value="1"/>
</dbReference>
<dbReference type="Pfam" id="PF00553">
    <property type="entry name" value="CBM_2"/>
    <property type="match status" value="1"/>
</dbReference>
<feature type="region of interest" description="Disordered" evidence="9">
    <location>
        <begin position="563"/>
        <end position="595"/>
    </location>
</feature>
<protein>
    <recommendedName>
        <fullName evidence="2">cellulase</fullName>
        <ecNumber evidence="2">3.2.1.4</ecNumber>
    </recommendedName>
</protein>
<dbReference type="PROSITE" id="PS51173">
    <property type="entry name" value="CBM2"/>
    <property type="match status" value="1"/>
</dbReference>
<dbReference type="SUPFAM" id="SSF49384">
    <property type="entry name" value="Carbohydrate-binding domain"/>
    <property type="match status" value="1"/>
</dbReference>
<dbReference type="PROSITE" id="PS00659">
    <property type="entry name" value="GLYCOSYL_HYDROL_F5"/>
    <property type="match status" value="1"/>
</dbReference>
<keyword evidence="5" id="KW-0136">Cellulose degradation</keyword>
<comment type="caution">
    <text evidence="12">The sequence shown here is derived from an EMBL/GenBank/DDBJ whole genome shotgun (WGS) entry which is preliminary data.</text>
</comment>
<name>A0A6A2VGA2_9BIFI</name>
<dbReference type="InterPro" id="IPR001547">
    <property type="entry name" value="Glyco_hydro_5"/>
</dbReference>
<keyword evidence="7" id="KW-0326">Glycosidase</keyword>
<dbReference type="AlphaFoldDB" id="A0A6A2VGA2"/>
<dbReference type="SMART" id="SM00637">
    <property type="entry name" value="CBD_II"/>
    <property type="match status" value="1"/>
</dbReference>
<dbReference type="InterPro" id="IPR008965">
    <property type="entry name" value="CBM2/CBM3_carb-bd_dom_sf"/>
</dbReference>
<keyword evidence="6" id="KW-0119">Carbohydrate metabolism</keyword>